<organism evidence="1 2">
    <name type="scientific">Peptococcus simiae</name>
    <dbReference type="NCBI Taxonomy" id="1643805"/>
    <lineage>
        <taxon>Bacteria</taxon>
        <taxon>Bacillati</taxon>
        <taxon>Bacillota</taxon>
        <taxon>Clostridia</taxon>
        <taxon>Eubacteriales</taxon>
        <taxon>Peptococcaceae</taxon>
        <taxon>Peptococcus</taxon>
    </lineage>
</organism>
<dbReference type="Proteomes" id="UP001631949">
    <property type="component" value="Unassembled WGS sequence"/>
</dbReference>
<reference evidence="1 2" key="1">
    <citation type="journal article" date="2016" name="Int. J. Syst. Evol. Microbiol.">
        <title>Peptococcus simiae sp. nov., isolated from rhesus macaque faeces and emended description of the genus Peptococcus.</title>
        <authorList>
            <person name="Shkoporov A.N."/>
            <person name="Efimov B.A."/>
            <person name="Kondova I."/>
            <person name="Ouwerling B."/>
            <person name="Chaplin A.V."/>
            <person name="Shcherbakova V.A."/>
            <person name="Langermans J.A.M."/>
        </authorList>
    </citation>
    <scope>NUCLEOTIDE SEQUENCE [LARGE SCALE GENOMIC DNA]</scope>
    <source>
        <strain evidence="1 2">M108</strain>
    </source>
</reference>
<proteinExistence type="predicted"/>
<comment type="caution">
    <text evidence="1">The sequence shown here is derived from an EMBL/GenBank/DDBJ whole genome shotgun (WGS) entry which is preliminary data.</text>
</comment>
<dbReference type="RefSeq" id="WP_408977184.1">
    <property type="nucleotide sequence ID" value="NZ_JBJUVG010000004.1"/>
</dbReference>
<dbReference type="Gene3D" id="3.30.70.1200">
    <property type="entry name" value="Crispr-associated protein, domain 1"/>
    <property type="match status" value="1"/>
</dbReference>
<evidence type="ECO:0000313" key="1">
    <source>
        <dbReference type="EMBL" id="MFM9413565.1"/>
    </source>
</evidence>
<dbReference type="Gene3D" id="3.30.70.1210">
    <property type="entry name" value="Crispr-associated protein, domain 2"/>
    <property type="match status" value="1"/>
</dbReference>
<dbReference type="SUPFAM" id="SSF117987">
    <property type="entry name" value="CRISPR-associated protein"/>
    <property type="match status" value="2"/>
</dbReference>
<dbReference type="SMART" id="SM01101">
    <property type="entry name" value="CRISPR_assoc"/>
    <property type="match status" value="1"/>
</dbReference>
<dbReference type="EMBL" id="JBJUVG010000004">
    <property type="protein sequence ID" value="MFM9413565.1"/>
    <property type="molecule type" value="Genomic_DNA"/>
</dbReference>
<protein>
    <submittedName>
        <fullName evidence="1">Type I-E CRISPR-associated protein Cas6/Cse3/CasE</fullName>
    </submittedName>
</protein>
<dbReference type="CDD" id="cd09727">
    <property type="entry name" value="Cas6_I-E"/>
    <property type="match status" value="1"/>
</dbReference>
<dbReference type="NCBIfam" id="TIGR01907">
    <property type="entry name" value="casE_Cse3"/>
    <property type="match status" value="1"/>
</dbReference>
<accession>A0ABW9GYT1</accession>
<sequence length="211" mass="24102">MYLSRVEIDLNNRQKMRDLTHLGAYHNWVEESFPAEMASGDRSRKLWRVDTLNDRQYLLLVSQTAPDLQALEKYGLPGTAETKSYDDFLASLKAGQRARFRVTLNPVMSKSNRAQGRGRVMPHVTADQQAAFLLARAEKNGFNLEQDAFTIVERGYGLLRKKHERPLRLIKTVYEGVLTITDADQFRQTLTEGFGKKKAYGFGMMTIIPLD</sequence>
<keyword evidence="2" id="KW-1185">Reference proteome</keyword>
<dbReference type="Pfam" id="PF08798">
    <property type="entry name" value="CRISPR_assoc"/>
    <property type="match status" value="1"/>
</dbReference>
<name>A0ABW9GYT1_9FIRM</name>
<evidence type="ECO:0000313" key="2">
    <source>
        <dbReference type="Proteomes" id="UP001631949"/>
    </source>
</evidence>
<gene>
    <name evidence="1" type="primary">cas6e</name>
    <name evidence="1" type="ORF">ACKQTC_04205</name>
</gene>
<dbReference type="InterPro" id="IPR010179">
    <property type="entry name" value="CRISPR-assoc_prot_Cse3"/>
</dbReference>